<evidence type="ECO:0000313" key="3">
    <source>
        <dbReference type="EMBL" id="CAK9091268.1"/>
    </source>
</evidence>
<keyword evidence="1" id="KW-0175">Coiled coil</keyword>
<gene>
    <name evidence="3" type="ORF">SCF082_LOCUS42998</name>
    <name evidence="4" type="ORF">SCF082_LOCUS43295</name>
</gene>
<organism evidence="4 5">
    <name type="scientific">Durusdinium trenchii</name>
    <dbReference type="NCBI Taxonomy" id="1381693"/>
    <lineage>
        <taxon>Eukaryota</taxon>
        <taxon>Sar</taxon>
        <taxon>Alveolata</taxon>
        <taxon>Dinophyceae</taxon>
        <taxon>Suessiales</taxon>
        <taxon>Symbiodiniaceae</taxon>
        <taxon>Durusdinium</taxon>
    </lineage>
</organism>
<dbReference type="EMBL" id="CAXAMM010040128">
    <property type="protein sequence ID" value="CAK9091268.1"/>
    <property type="molecule type" value="Genomic_DNA"/>
</dbReference>
<comment type="caution">
    <text evidence="4">The sequence shown here is derived from an EMBL/GenBank/DDBJ whole genome shotgun (WGS) entry which is preliminary data.</text>
</comment>
<dbReference type="EMBL" id="CAXAMM010040240">
    <property type="protein sequence ID" value="CAK9091950.1"/>
    <property type="molecule type" value="Genomic_DNA"/>
</dbReference>
<feature type="compositionally biased region" description="Basic and acidic residues" evidence="2">
    <location>
        <begin position="636"/>
        <end position="650"/>
    </location>
</feature>
<proteinExistence type="predicted"/>
<reference evidence="4 5" key="1">
    <citation type="submission" date="2024-02" db="EMBL/GenBank/DDBJ databases">
        <authorList>
            <person name="Chen Y."/>
            <person name="Shah S."/>
            <person name="Dougan E. K."/>
            <person name="Thang M."/>
            <person name="Chan C."/>
        </authorList>
    </citation>
    <scope>NUCLEOTIDE SEQUENCE [LARGE SCALE GENOMIC DNA]</scope>
</reference>
<evidence type="ECO:0000256" key="2">
    <source>
        <dbReference type="SAM" id="MobiDB-lite"/>
    </source>
</evidence>
<feature type="region of interest" description="Disordered" evidence="2">
    <location>
        <begin position="608"/>
        <end position="662"/>
    </location>
</feature>
<protein>
    <submittedName>
        <fullName evidence="4">Uncharacterized protein</fullName>
    </submittedName>
</protein>
<feature type="compositionally biased region" description="Acidic residues" evidence="2">
    <location>
        <begin position="625"/>
        <end position="635"/>
    </location>
</feature>
<accession>A0ABP0QUG9</accession>
<sequence>MKTGIEKKVMATFPDIFRGRTGMKSGMLGRWMVQSKEQCWDQIPWEKMSAEDRKMKELPDWVRQPLGLNKRMRFSAGKDIPQVVKSGLIKLVERVSCGGKDSELTCGTAATKQLKEEAEALLQKYNEAQSQVASEHNVDVPLCKAKVTTKWVNRLLKSSGILRRSPNTMGAYLEYDDQRMCQSRKAWKFVRMDKQIRADLCLNFDQVWKCAYVHPDKVLCRGNANINLFGKRDAVEKQIRALQGDAEVSWDAKRRRVRGKDARADNIDGARHAMTMVTSLWGNGECGPLCLVLPSGFLSSEKILDLQSRFAPGLFIICTERESHFMNGDTVMDYFEQVLSPSFERRKDVVGDISGVAATAAAWRMERQRWAWLSRGMMSKEELVSTNKDVPDLTIDTLTKEMEECELRVEDNEWQVPVDEVFEQPDINRTTFLWQIQDRGDPSNAESWESEEDRWCCLPQQWQKILNSRLASYHASVQDAHAFYQHRKDTLGEDQTKTKNAKKKYDAILSGEHAISAILISKSSGKECSQKQYTKDVKTVKGVVTISVSKCVRPFKLDIKTMTLTELFPDNQEQTRQLRLVSATGRSREIQEIRVHLTALSLQSSKVLGESNLPKPNAGGGAQQDVEEPGDDQDDTEHQLAELAEDKAEDLGAEARTVDLMQ</sequence>
<dbReference type="Proteomes" id="UP001642464">
    <property type="component" value="Unassembled WGS sequence"/>
</dbReference>
<evidence type="ECO:0000313" key="5">
    <source>
        <dbReference type="Proteomes" id="UP001642464"/>
    </source>
</evidence>
<evidence type="ECO:0000256" key="1">
    <source>
        <dbReference type="SAM" id="Coils"/>
    </source>
</evidence>
<keyword evidence="5" id="KW-1185">Reference proteome</keyword>
<evidence type="ECO:0000313" key="4">
    <source>
        <dbReference type="EMBL" id="CAK9091950.1"/>
    </source>
</evidence>
<feature type="coiled-coil region" evidence="1">
    <location>
        <begin position="108"/>
        <end position="135"/>
    </location>
</feature>
<name>A0ABP0QUG9_9DINO</name>